<evidence type="ECO:0000313" key="2">
    <source>
        <dbReference type="Proteomes" id="UP000238634"/>
    </source>
</evidence>
<accession>A0A2T1DEM5</accession>
<keyword evidence="2" id="KW-1185">Reference proteome</keyword>
<reference evidence="1 2" key="2">
    <citation type="submission" date="2018-03" db="EMBL/GenBank/DDBJ databases">
        <title>The ancient ancestry and fast evolution of plastids.</title>
        <authorList>
            <person name="Moore K.R."/>
            <person name="Magnabosco C."/>
            <person name="Momper L."/>
            <person name="Gold D.A."/>
            <person name="Bosak T."/>
            <person name="Fournier G.P."/>
        </authorList>
    </citation>
    <scope>NUCLEOTIDE SEQUENCE [LARGE SCALE GENOMIC DNA]</scope>
    <source>
        <strain evidence="1 2">ULC007</strain>
    </source>
</reference>
<organism evidence="1 2">
    <name type="scientific">Phormidesmis priestleyi ULC007</name>
    <dbReference type="NCBI Taxonomy" id="1920490"/>
    <lineage>
        <taxon>Bacteria</taxon>
        <taxon>Bacillati</taxon>
        <taxon>Cyanobacteriota</taxon>
        <taxon>Cyanophyceae</taxon>
        <taxon>Leptolyngbyales</taxon>
        <taxon>Leptolyngbyaceae</taxon>
        <taxon>Phormidesmis</taxon>
    </lineage>
</organism>
<protein>
    <submittedName>
        <fullName evidence="1">Uncharacterized protein</fullName>
    </submittedName>
</protein>
<comment type="caution">
    <text evidence="1">The sequence shown here is derived from an EMBL/GenBank/DDBJ whole genome shotgun (WGS) entry which is preliminary data.</text>
</comment>
<dbReference type="AlphaFoldDB" id="A0A2T1DEM5"/>
<name>A0A2T1DEM5_9CYAN</name>
<sequence length="141" mass="15920">MTLIDLLRDIEPLILDKEIPIWLAARTVEGQRIEEVEIVPVGGISVDEDSQELILLAANYVQSDEIRSITTVDEFCNWATGSPGHFATFLLYGAQRQIDLPDGGIARSYDSLDAWFLPKNPTALWLLFSPLDQWPSEWFVT</sequence>
<proteinExistence type="predicted"/>
<dbReference type="OrthoDB" id="9553507at2"/>
<dbReference type="EMBL" id="PVWG01000013">
    <property type="protein sequence ID" value="PSB18960.1"/>
    <property type="molecule type" value="Genomic_DNA"/>
</dbReference>
<reference evidence="1 2" key="1">
    <citation type="submission" date="2018-02" db="EMBL/GenBank/DDBJ databases">
        <authorList>
            <person name="Cohen D.B."/>
            <person name="Kent A.D."/>
        </authorList>
    </citation>
    <scope>NUCLEOTIDE SEQUENCE [LARGE SCALE GENOMIC DNA]</scope>
    <source>
        <strain evidence="1 2">ULC007</strain>
    </source>
</reference>
<dbReference type="Proteomes" id="UP000238634">
    <property type="component" value="Unassembled WGS sequence"/>
</dbReference>
<gene>
    <name evidence="1" type="ORF">C7B65_13145</name>
</gene>
<evidence type="ECO:0000313" key="1">
    <source>
        <dbReference type="EMBL" id="PSB18960.1"/>
    </source>
</evidence>
<dbReference type="RefSeq" id="WP_073072167.1">
    <property type="nucleotide sequence ID" value="NZ_MPPI01000014.1"/>
</dbReference>